<keyword evidence="1" id="KW-0378">Hydrolase</keyword>
<evidence type="ECO:0000313" key="4">
    <source>
        <dbReference type="EMBL" id="GFN99593.1"/>
    </source>
</evidence>
<reference evidence="4 5" key="1">
    <citation type="journal article" date="2021" name="Elife">
        <title>Chloroplast acquisition without the gene transfer in kleptoplastic sea slugs, Plakobranchus ocellatus.</title>
        <authorList>
            <person name="Maeda T."/>
            <person name="Takahashi S."/>
            <person name="Yoshida T."/>
            <person name="Shimamura S."/>
            <person name="Takaki Y."/>
            <person name="Nagai Y."/>
            <person name="Toyoda A."/>
            <person name="Suzuki Y."/>
            <person name="Arimoto A."/>
            <person name="Ishii H."/>
            <person name="Satoh N."/>
            <person name="Nishiyama T."/>
            <person name="Hasebe M."/>
            <person name="Maruyama T."/>
            <person name="Minagawa J."/>
            <person name="Obokata J."/>
            <person name="Shigenobu S."/>
        </authorList>
    </citation>
    <scope>NUCLEOTIDE SEQUENCE [LARGE SCALE GENOMIC DNA]</scope>
</reference>
<evidence type="ECO:0000259" key="3">
    <source>
        <dbReference type="Pfam" id="PF07859"/>
    </source>
</evidence>
<organism evidence="4 5">
    <name type="scientific">Plakobranchus ocellatus</name>
    <dbReference type="NCBI Taxonomy" id="259542"/>
    <lineage>
        <taxon>Eukaryota</taxon>
        <taxon>Metazoa</taxon>
        <taxon>Spiralia</taxon>
        <taxon>Lophotrochozoa</taxon>
        <taxon>Mollusca</taxon>
        <taxon>Gastropoda</taxon>
        <taxon>Heterobranchia</taxon>
        <taxon>Euthyneura</taxon>
        <taxon>Panpulmonata</taxon>
        <taxon>Sacoglossa</taxon>
        <taxon>Placobranchoidea</taxon>
        <taxon>Plakobranchidae</taxon>
        <taxon>Plakobranchus</taxon>
    </lineage>
</organism>
<keyword evidence="2" id="KW-0812">Transmembrane</keyword>
<keyword evidence="2" id="KW-0472">Membrane</keyword>
<evidence type="ECO:0000256" key="2">
    <source>
        <dbReference type="SAM" id="Phobius"/>
    </source>
</evidence>
<sequence length="418" mass="46780">MATALTYTVSFATACVLFLTASWYLDTSVPEDMPESLSATLLDAFCRSNWHIIGLLDSVGAYKFSLFWRETIFQSTLSLLVRGSLRPAPLNQDPELLVSDTVYADVPVRVYEPVVLTSKINRPVVLFFQGGWATLGLDIYDPIAREIAKKASTVVVAVKFQTPPQIVHPAAFEDCVKVTKHVIHQAHVHNFDPNRVAVAGDGAGAQLAAAVALTMKHFIKMQLFDLQTPSYIENQHYLPGMRSGGGLLSDWMRYGNIPLKYSQDLQENKHTSSTVKKSRYSSYLAPHLYTLKHIRSIELQALEKPNDFGEEAVSNHVSKIITDPLFAPLMADDKDFLHLPSITYIITAGYDVTRDDGLIYWRRLKNAGVEAHLAHYRDGFHNMLAFATLQSTPSYFFFTFSVGGRVVEDLVEFLLDNL</sequence>
<accession>A0AAV4A067</accession>
<dbReference type="InterPro" id="IPR013094">
    <property type="entry name" value="AB_hydrolase_3"/>
</dbReference>
<dbReference type="PANTHER" id="PTHR48081">
    <property type="entry name" value="AB HYDROLASE SUPERFAMILY PROTEIN C4A8.06C"/>
    <property type="match status" value="1"/>
</dbReference>
<feature type="domain" description="Alpha/beta hydrolase fold-3" evidence="3">
    <location>
        <begin position="125"/>
        <end position="217"/>
    </location>
</feature>
<dbReference type="PANTHER" id="PTHR48081:SF8">
    <property type="entry name" value="ALPHA_BETA HYDROLASE FOLD-3 DOMAIN-CONTAINING PROTEIN-RELATED"/>
    <property type="match status" value="1"/>
</dbReference>
<evidence type="ECO:0000313" key="5">
    <source>
        <dbReference type="Proteomes" id="UP000735302"/>
    </source>
</evidence>
<feature type="transmembrane region" description="Helical" evidence="2">
    <location>
        <begin position="7"/>
        <end position="25"/>
    </location>
</feature>
<dbReference type="Pfam" id="PF07859">
    <property type="entry name" value="Abhydrolase_3"/>
    <property type="match status" value="2"/>
</dbReference>
<dbReference type="InterPro" id="IPR050300">
    <property type="entry name" value="GDXG_lipolytic_enzyme"/>
</dbReference>
<protein>
    <submittedName>
        <fullName evidence="4">Arylacetamide deacetylase-like 4</fullName>
    </submittedName>
</protein>
<dbReference type="InterPro" id="IPR029058">
    <property type="entry name" value="AB_hydrolase_fold"/>
</dbReference>
<evidence type="ECO:0000256" key="1">
    <source>
        <dbReference type="ARBA" id="ARBA00022801"/>
    </source>
</evidence>
<dbReference type="AlphaFoldDB" id="A0AAV4A067"/>
<comment type="caution">
    <text evidence="4">The sequence shown here is derived from an EMBL/GenBank/DDBJ whole genome shotgun (WGS) entry which is preliminary data.</text>
</comment>
<proteinExistence type="predicted"/>
<keyword evidence="5" id="KW-1185">Reference proteome</keyword>
<feature type="domain" description="Alpha/beta hydrolase fold-3" evidence="3">
    <location>
        <begin position="319"/>
        <end position="383"/>
    </location>
</feature>
<gene>
    <name evidence="4" type="ORF">PoB_002609900</name>
</gene>
<dbReference type="Gene3D" id="3.40.50.1820">
    <property type="entry name" value="alpha/beta hydrolase"/>
    <property type="match status" value="1"/>
</dbReference>
<dbReference type="GO" id="GO:0016787">
    <property type="term" value="F:hydrolase activity"/>
    <property type="evidence" value="ECO:0007669"/>
    <property type="project" value="UniProtKB-KW"/>
</dbReference>
<dbReference type="Proteomes" id="UP000735302">
    <property type="component" value="Unassembled WGS sequence"/>
</dbReference>
<dbReference type="EMBL" id="BLXT01003003">
    <property type="protein sequence ID" value="GFN99593.1"/>
    <property type="molecule type" value="Genomic_DNA"/>
</dbReference>
<dbReference type="SUPFAM" id="SSF53474">
    <property type="entry name" value="alpha/beta-Hydrolases"/>
    <property type="match status" value="1"/>
</dbReference>
<name>A0AAV4A067_9GAST</name>
<keyword evidence="2" id="KW-1133">Transmembrane helix</keyword>